<dbReference type="RefSeq" id="WP_344430412.1">
    <property type="nucleotide sequence ID" value="NZ_BAAANN010000048.1"/>
</dbReference>
<organism evidence="6 7">
    <name type="scientific">Amycolatopsis minnesotensis</name>
    <dbReference type="NCBI Taxonomy" id="337894"/>
    <lineage>
        <taxon>Bacteria</taxon>
        <taxon>Bacillati</taxon>
        <taxon>Actinomycetota</taxon>
        <taxon>Actinomycetes</taxon>
        <taxon>Pseudonocardiales</taxon>
        <taxon>Pseudonocardiaceae</taxon>
        <taxon>Amycolatopsis</taxon>
    </lineage>
</organism>
<dbReference type="Pfam" id="PF00126">
    <property type="entry name" value="HTH_1"/>
    <property type="match status" value="1"/>
</dbReference>
<protein>
    <submittedName>
        <fullName evidence="6">LysR substrate-binding domain-containing protein</fullName>
    </submittedName>
</protein>
<dbReference type="InterPro" id="IPR000847">
    <property type="entry name" value="LysR_HTH_N"/>
</dbReference>
<name>A0ABN2SKE2_9PSEU</name>
<dbReference type="Pfam" id="PF03466">
    <property type="entry name" value="LysR_substrate"/>
    <property type="match status" value="1"/>
</dbReference>
<evidence type="ECO:0000256" key="2">
    <source>
        <dbReference type="ARBA" id="ARBA00023015"/>
    </source>
</evidence>
<dbReference type="PROSITE" id="PS50931">
    <property type="entry name" value="HTH_LYSR"/>
    <property type="match status" value="1"/>
</dbReference>
<keyword evidence="3" id="KW-0238">DNA-binding</keyword>
<dbReference type="Gene3D" id="1.10.10.10">
    <property type="entry name" value="Winged helix-like DNA-binding domain superfamily/Winged helix DNA-binding domain"/>
    <property type="match status" value="1"/>
</dbReference>
<dbReference type="Proteomes" id="UP001501116">
    <property type="component" value="Unassembled WGS sequence"/>
</dbReference>
<evidence type="ECO:0000313" key="7">
    <source>
        <dbReference type="Proteomes" id="UP001501116"/>
    </source>
</evidence>
<evidence type="ECO:0000256" key="1">
    <source>
        <dbReference type="ARBA" id="ARBA00009437"/>
    </source>
</evidence>
<dbReference type="PRINTS" id="PR00039">
    <property type="entry name" value="HTHLYSR"/>
</dbReference>
<proteinExistence type="inferred from homology"/>
<evidence type="ECO:0000259" key="5">
    <source>
        <dbReference type="PROSITE" id="PS50931"/>
    </source>
</evidence>
<keyword evidence="7" id="KW-1185">Reference proteome</keyword>
<comment type="similarity">
    <text evidence="1">Belongs to the LysR transcriptional regulatory family.</text>
</comment>
<keyword evidence="4" id="KW-0804">Transcription</keyword>
<evidence type="ECO:0000256" key="3">
    <source>
        <dbReference type="ARBA" id="ARBA00023125"/>
    </source>
</evidence>
<gene>
    <name evidence="6" type="ORF">GCM10009754_77840</name>
</gene>
<dbReference type="InterPro" id="IPR005119">
    <property type="entry name" value="LysR_subst-bd"/>
</dbReference>
<dbReference type="SUPFAM" id="SSF53850">
    <property type="entry name" value="Periplasmic binding protein-like II"/>
    <property type="match status" value="1"/>
</dbReference>
<dbReference type="SUPFAM" id="SSF46785">
    <property type="entry name" value="Winged helix' DNA-binding domain"/>
    <property type="match status" value="1"/>
</dbReference>
<dbReference type="EMBL" id="BAAANN010000048">
    <property type="protein sequence ID" value="GAA1988187.1"/>
    <property type="molecule type" value="Genomic_DNA"/>
</dbReference>
<sequence length="296" mass="31924">MELRQLTHFLAVAERRHFTKAAQHLHLTQSSLSSSIRALERELGGDLFVRSTRRVELTEAGRALLPDARRAVEAAEAGRDAVAGVHGLLRGTLTVGAIQTLGMVDLPALLTRYHRRHPAVGLRVRHSSVRGLVHATITGELDLAFVDRPLGQDADRVRAYPLAAESLVLAVAANDPLAHRGKVRIAELGDADFVEYRADSALRASIDAASREAGLRRRICCEVDVITDQVELVANGLGVALLPPLALRTAGERVVGVPTEPAIGREQLVVLARDREPSRAAVALLDLLPSLRAARS</sequence>
<dbReference type="Gene3D" id="3.40.190.290">
    <property type="match status" value="1"/>
</dbReference>
<evidence type="ECO:0000313" key="6">
    <source>
        <dbReference type="EMBL" id="GAA1988187.1"/>
    </source>
</evidence>
<accession>A0ABN2SKE2</accession>
<dbReference type="PANTHER" id="PTHR30346">
    <property type="entry name" value="TRANSCRIPTIONAL DUAL REGULATOR HCAR-RELATED"/>
    <property type="match status" value="1"/>
</dbReference>
<keyword evidence="2" id="KW-0805">Transcription regulation</keyword>
<comment type="caution">
    <text evidence="6">The sequence shown here is derived from an EMBL/GenBank/DDBJ whole genome shotgun (WGS) entry which is preliminary data.</text>
</comment>
<dbReference type="InterPro" id="IPR036390">
    <property type="entry name" value="WH_DNA-bd_sf"/>
</dbReference>
<feature type="domain" description="HTH lysR-type" evidence="5">
    <location>
        <begin position="1"/>
        <end position="58"/>
    </location>
</feature>
<dbReference type="InterPro" id="IPR036388">
    <property type="entry name" value="WH-like_DNA-bd_sf"/>
</dbReference>
<dbReference type="PANTHER" id="PTHR30346:SF28">
    <property type="entry name" value="HTH-TYPE TRANSCRIPTIONAL REGULATOR CYNR"/>
    <property type="match status" value="1"/>
</dbReference>
<reference evidence="6 7" key="1">
    <citation type="journal article" date="2019" name="Int. J. Syst. Evol. Microbiol.">
        <title>The Global Catalogue of Microorganisms (GCM) 10K type strain sequencing project: providing services to taxonomists for standard genome sequencing and annotation.</title>
        <authorList>
            <consortium name="The Broad Institute Genomics Platform"/>
            <consortium name="The Broad Institute Genome Sequencing Center for Infectious Disease"/>
            <person name="Wu L."/>
            <person name="Ma J."/>
        </authorList>
    </citation>
    <scope>NUCLEOTIDE SEQUENCE [LARGE SCALE GENOMIC DNA]</scope>
    <source>
        <strain evidence="6 7">JCM 14545</strain>
    </source>
</reference>
<evidence type="ECO:0000256" key="4">
    <source>
        <dbReference type="ARBA" id="ARBA00023163"/>
    </source>
</evidence>